<dbReference type="GO" id="GO:0016787">
    <property type="term" value="F:hydrolase activity"/>
    <property type="evidence" value="ECO:0007669"/>
    <property type="project" value="UniProtKB-KW"/>
</dbReference>
<dbReference type="EMBL" id="SAYW01000004">
    <property type="protein sequence ID" value="RWU06402.1"/>
    <property type="molecule type" value="Genomic_DNA"/>
</dbReference>
<evidence type="ECO:0000256" key="2">
    <source>
        <dbReference type="SAM" id="SignalP"/>
    </source>
</evidence>
<dbReference type="Proteomes" id="UP000284120">
    <property type="component" value="Unassembled WGS sequence"/>
</dbReference>
<keyword evidence="2" id="KW-0732">Signal</keyword>
<evidence type="ECO:0000313" key="4">
    <source>
        <dbReference type="EMBL" id="RWU06402.1"/>
    </source>
</evidence>
<dbReference type="SUPFAM" id="SSF53474">
    <property type="entry name" value="alpha/beta-Hydrolases"/>
    <property type="match status" value="1"/>
</dbReference>
<feature type="signal peptide" evidence="2">
    <location>
        <begin position="1"/>
        <end position="25"/>
    </location>
</feature>
<dbReference type="OrthoDB" id="9794725at2"/>
<dbReference type="PANTHER" id="PTHR48081:SF6">
    <property type="entry name" value="PEPTIDASE S9 PROLYL OLIGOPEPTIDASE CATALYTIC DOMAIN-CONTAINING PROTEIN"/>
    <property type="match status" value="1"/>
</dbReference>
<accession>A0A443YRH6</accession>
<feature type="domain" description="BD-FAE-like" evidence="3">
    <location>
        <begin position="70"/>
        <end position="264"/>
    </location>
</feature>
<evidence type="ECO:0000313" key="5">
    <source>
        <dbReference type="Proteomes" id="UP000284120"/>
    </source>
</evidence>
<feature type="chain" id="PRO_5019250749" evidence="2">
    <location>
        <begin position="26"/>
        <end position="307"/>
    </location>
</feature>
<dbReference type="Pfam" id="PF20434">
    <property type="entry name" value="BD-FAE"/>
    <property type="match status" value="1"/>
</dbReference>
<gene>
    <name evidence="4" type="ORF">DPV69_14030</name>
</gene>
<organism evidence="4 5">
    <name type="scientific">Pedobacter chitinilyticus</name>
    <dbReference type="NCBI Taxonomy" id="2233776"/>
    <lineage>
        <taxon>Bacteria</taxon>
        <taxon>Pseudomonadati</taxon>
        <taxon>Bacteroidota</taxon>
        <taxon>Sphingobacteriia</taxon>
        <taxon>Sphingobacteriales</taxon>
        <taxon>Sphingobacteriaceae</taxon>
        <taxon>Pedobacter</taxon>
    </lineage>
</organism>
<protein>
    <submittedName>
        <fullName evidence="4">Alpha/beta hydrolase</fullName>
    </submittedName>
</protein>
<comment type="caution">
    <text evidence="4">The sequence shown here is derived from an EMBL/GenBank/DDBJ whole genome shotgun (WGS) entry which is preliminary data.</text>
</comment>
<dbReference type="InterPro" id="IPR050300">
    <property type="entry name" value="GDXG_lipolytic_enzyme"/>
</dbReference>
<evidence type="ECO:0000259" key="3">
    <source>
        <dbReference type="Pfam" id="PF20434"/>
    </source>
</evidence>
<dbReference type="AlphaFoldDB" id="A0A443YRH6"/>
<dbReference type="Gene3D" id="3.40.50.1820">
    <property type="entry name" value="alpha/beta hydrolase"/>
    <property type="match status" value="1"/>
</dbReference>
<keyword evidence="1 4" id="KW-0378">Hydrolase</keyword>
<dbReference type="InterPro" id="IPR049492">
    <property type="entry name" value="BD-FAE-like_dom"/>
</dbReference>
<sequence length="307" mass="33810">MTISSSFRNFGLFTFLLFVATNLNAQQAISLYGGAIPGAKPTPASYVEETITREDKVVRTSKVSKPELYVYQPASPTGTAVIICPGGGYGILAIDKEGHDVAKKFQEMGVTAFVLKYRLPSDLIMKDKSLGPLQDALQAIYLVRKNAALWGIDPNKVGIMGFSAGGHLASTASTHFSDMKIDNQENISLRPSFSILIYPVITFGTNTHAGSVKNLLGETPTDEQKKYFSSERQVTPQTPPAFLVHANSDKTVPVQNSLRYNEALVKYDVPAEMHIYQAGGHGFGLYNKTTKDDWFERLKNWMQANKF</sequence>
<dbReference type="InterPro" id="IPR029058">
    <property type="entry name" value="AB_hydrolase_fold"/>
</dbReference>
<name>A0A443YRH6_9SPHI</name>
<dbReference type="RefSeq" id="WP_113648012.1">
    <property type="nucleotide sequence ID" value="NZ_QMHN01000004.1"/>
</dbReference>
<evidence type="ECO:0000256" key="1">
    <source>
        <dbReference type="ARBA" id="ARBA00022801"/>
    </source>
</evidence>
<reference evidence="4 5" key="1">
    <citation type="submission" date="2018-06" db="EMBL/GenBank/DDBJ databases">
        <title>Pedobacter endophyticus sp. nov., an endophytic bacterium isolated from a leaf of Triticum aestivum.</title>
        <authorList>
            <person name="Zhang L."/>
        </authorList>
    </citation>
    <scope>NUCLEOTIDE SEQUENCE [LARGE SCALE GENOMIC DNA]</scope>
    <source>
        <strain evidence="4 5">CM134L-2</strain>
    </source>
</reference>
<dbReference type="PANTHER" id="PTHR48081">
    <property type="entry name" value="AB HYDROLASE SUPERFAMILY PROTEIN C4A8.06C"/>
    <property type="match status" value="1"/>
</dbReference>
<keyword evidence="5" id="KW-1185">Reference proteome</keyword>
<proteinExistence type="predicted"/>